<name>A0A5R9LKH7_9ENTR</name>
<accession>A0A5R9LKH7</accession>
<feature type="compositionally biased region" description="Polar residues" evidence="1">
    <location>
        <begin position="57"/>
        <end position="66"/>
    </location>
</feature>
<dbReference type="RefSeq" id="WP_138360248.1">
    <property type="nucleotide sequence ID" value="NZ_JBCIVH010000025.1"/>
</dbReference>
<feature type="compositionally biased region" description="Polar residues" evidence="1">
    <location>
        <begin position="106"/>
        <end position="126"/>
    </location>
</feature>
<feature type="region of interest" description="Disordered" evidence="1">
    <location>
        <begin position="57"/>
        <end position="126"/>
    </location>
</feature>
<evidence type="ECO:0000256" key="1">
    <source>
        <dbReference type="SAM" id="MobiDB-lite"/>
    </source>
</evidence>
<evidence type="ECO:0000256" key="2">
    <source>
        <dbReference type="SAM" id="SignalP"/>
    </source>
</evidence>
<reference evidence="3 4" key="1">
    <citation type="submission" date="2019-05" db="EMBL/GenBank/DDBJ databases">
        <title>Genome sequence of Klebsiella sp strain TOUT106.</title>
        <authorList>
            <person name="Rahi P."/>
            <person name="Chaudhari D."/>
        </authorList>
    </citation>
    <scope>NUCLEOTIDE SEQUENCE [LARGE SCALE GENOMIC DNA]</scope>
    <source>
        <strain evidence="3 4">TOUT106</strain>
    </source>
</reference>
<feature type="signal peptide" evidence="2">
    <location>
        <begin position="1"/>
        <end position="21"/>
    </location>
</feature>
<dbReference type="AlphaFoldDB" id="A0A5R9LKH7"/>
<dbReference type="EMBL" id="VCHQ01000009">
    <property type="protein sequence ID" value="TLV20537.1"/>
    <property type="molecule type" value="Genomic_DNA"/>
</dbReference>
<feature type="chain" id="PRO_5024302188" evidence="2">
    <location>
        <begin position="22"/>
        <end position="126"/>
    </location>
</feature>
<gene>
    <name evidence="3" type="ORF">FE839_07660</name>
</gene>
<protein>
    <submittedName>
        <fullName evidence="3">RND transporter</fullName>
    </submittedName>
</protein>
<organism evidence="3 4">
    <name type="scientific">Klebsiella indica</name>
    <dbReference type="NCBI Taxonomy" id="2582917"/>
    <lineage>
        <taxon>Bacteria</taxon>
        <taxon>Pseudomonadati</taxon>
        <taxon>Pseudomonadota</taxon>
        <taxon>Gammaproteobacteria</taxon>
        <taxon>Enterobacterales</taxon>
        <taxon>Enterobacteriaceae</taxon>
        <taxon>Klebsiella/Raoultella group</taxon>
        <taxon>Klebsiella</taxon>
    </lineage>
</organism>
<proteinExistence type="predicted"/>
<sequence length="126" mass="12939">MGKVKFVLLLATLSSVSFSSAASYCESNNIGGQLCFHDDGTTSSSIPNGVNGFDTYSSDGKWSSTMPDLAGTKEDIEGSTLPNDDDVTHSSSSESDSTLMGKDWNSAANIQSDGAATSSAAIVNAP</sequence>
<keyword evidence="4" id="KW-1185">Reference proteome</keyword>
<dbReference type="Proteomes" id="UP000307430">
    <property type="component" value="Unassembled WGS sequence"/>
</dbReference>
<evidence type="ECO:0000313" key="4">
    <source>
        <dbReference type="Proteomes" id="UP000307430"/>
    </source>
</evidence>
<comment type="caution">
    <text evidence="3">The sequence shown here is derived from an EMBL/GenBank/DDBJ whole genome shotgun (WGS) entry which is preliminary data.</text>
</comment>
<evidence type="ECO:0000313" key="3">
    <source>
        <dbReference type="EMBL" id="TLV20537.1"/>
    </source>
</evidence>
<keyword evidence="2" id="KW-0732">Signal</keyword>